<accession>A0A5N5KYU6</accession>
<feature type="domain" description="Fibronectin type-III" evidence="2">
    <location>
        <begin position="24"/>
        <end position="115"/>
    </location>
</feature>
<keyword evidence="1" id="KW-0732">Signal</keyword>
<evidence type="ECO:0000256" key="1">
    <source>
        <dbReference type="SAM" id="SignalP"/>
    </source>
</evidence>
<dbReference type="Pfam" id="PF00041">
    <property type="entry name" value="fn3"/>
    <property type="match status" value="1"/>
</dbReference>
<feature type="domain" description="Fibronectin type-III" evidence="2">
    <location>
        <begin position="544"/>
        <end position="628"/>
    </location>
</feature>
<name>A0A5N5KYU6_PANHP</name>
<feature type="signal peptide" evidence="1">
    <location>
        <begin position="1"/>
        <end position="24"/>
    </location>
</feature>
<proteinExistence type="predicted"/>
<organism evidence="3 4">
    <name type="scientific">Pangasianodon hypophthalmus</name>
    <name type="common">Striped catfish</name>
    <name type="synonym">Helicophagus hypophthalmus</name>
    <dbReference type="NCBI Taxonomy" id="310915"/>
    <lineage>
        <taxon>Eukaryota</taxon>
        <taxon>Metazoa</taxon>
        <taxon>Chordata</taxon>
        <taxon>Craniata</taxon>
        <taxon>Vertebrata</taxon>
        <taxon>Euteleostomi</taxon>
        <taxon>Actinopterygii</taxon>
        <taxon>Neopterygii</taxon>
        <taxon>Teleostei</taxon>
        <taxon>Ostariophysi</taxon>
        <taxon>Siluriformes</taxon>
        <taxon>Pangasiidae</taxon>
        <taxon>Pangasianodon</taxon>
    </lineage>
</organism>
<sequence>MGSEDLRLLTIILMIMCTSKMCAGQNDITVSVFTVTSKSMTVLWSGQSDASSFNVTATPKNSREQPVFTQFSSSTVMGSVNSLSPNTVYTMRVESMNSSVNVLSSAETEETTAPEVPSIVQAYSKHSDSITVEFREVSGATAYILRAENNDGFFSESVVYSSPGTILNLRAYTNYTLSVMSRNSGGRSQPSCPVYARTVVVAPALRSVSPTEDSIVVSWDPVEHAVQYTLCVIMEESDALFKVNTSQTNMTFSSLDPGVTYCIKATAWDPNSIPGDDITIYQITRPPVPAGVQVSLTLERIMGLAVYWEAVRGASLYFALSSMGQNCTSMGDPFCIISPIGCSENHTLTVMAENQAGPSSPSQPKDLLTFPCPPVSVEVDEPSVGNCSVTWTRVPWVEYYMVYINRDDGAEEQCNTTNTICYFHCDCGYTYMTTVFVYNVAGASPPGPILNYTTVPCCPQNVYVSLVSTETLEVTWPAVRGADLYETVAADGSDTLHCTDTVPICALSDLTCNSLYSVVIRPCGEIRGCNNTCTPKTQETAPCAPEILNLTQVSRSAVQVSWRATNKQANYTVNAFGSASTLTCSSTNTSCGITNLPCGDTYEVSVYATTTVGHSLPSYSITMETGPCCPETLSVEQVTQSMTSVKWSSSKGGWSYVTSLSSSRGHAKCHTMDTHCLMGCITCGTNYNVSVEAMSITGHQSLCNYHGFSSSTCCPSGVRLYRMVNNTLRVSWRGSDSVNGYSAELSSNSANYTCRPVLGVSSCDIDSVLCGDTYSVVVAPLTLQGSKVLFCPRRLYSVSCVGNSVGMVIYRGKRSVD</sequence>
<dbReference type="EMBL" id="VFJC01000022">
    <property type="protein sequence ID" value="KAB5535639.1"/>
    <property type="molecule type" value="Genomic_DNA"/>
</dbReference>
<dbReference type="PANTHER" id="PTHR47135">
    <property type="entry name" value="FIBRONECTIN TYPE III DOMAIN-CONTAINING PROTEIN 7"/>
    <property type="match status" value="1"/>
</dbReference>
<feature type="chain" id="PRO_5024289228" description="Fibronectin type-III domain-containing protein" evidence="1">
    <location>
        <begin position="25"/>
        <end position="817"/>
    </location>
</feature>
<dbReference type="OrthoDB" id="9927686at2759"/>
<comment type="caution">
    <text evidence="3">The sequence shown here is derived from an EMBL/GenBank/DDBJ whole genome shotgun (WGS) entry which is preliminary data.</text>
</comment>
<dbReference type="PROSITE" id="PS50853">
    <property type="entry name" value="FN3"/>
    <property type="match status" value="3"/>
</dbReference>
<evidence type="ECO:0000259" key="2">
    <source>
        <dbReference type="PROSITE" id="PS50853"/>
    </source>
</evidence>
<dbReference type="AlphaFoldDB" id="A0A5N5KYU6"/>
<dbReference type="Gene3D" id="6.10.250.2590">
    <property type="match status" value="1"/>
</dbReference>
<dbReference type="SMART" id="SM00060">
    <property type="entry name" value="FN3"/>
    <property type="match status" value="8"/>
</dbReference>
<dbReference type="PANTHER" id="PTHR47135:SF1">
    <property type="entry name" value="FIBRONECTIN TYPE III DOMAIN-CONTAINING PROTEIN 7"/>
    <property type="match status" value="1"/>
</dbReference>
<dbReference type="Gene3D" id="2.60.40.10">
    <property type="entry name" value="Immunoglobulins"/>
    <property type="match status" value="4"/>
</dbReference>
<dbReference type="InterPro" id="IPR013783">
    <property type="entry name" value="Ig-like_fold"/>
</dbReference>
<evidence type="ECO:0000313" key="3">
    <source>
        <dbReference type="EMBL" id="KAB5535639.1"/>
    </source>
</evidence>
<dbReference type="InterPro" id="IPR003961">
    <property type="entry name" value="FN3_dom"/>
</dbReference>
<feature type="domain" description="Fibronectin type-III" evidence="2">
    <location>
        <begin position="199"/>
        <end position="288"/>
    </location>
</feature>
<dbReference type="SUPFAM" id="SSF49265">
    <property type="entry name" value="Fibronectin type III"/>
    <property type="match status" value="6"/>
</dbReference>
<dbReference type="CDD" id="cd00063">
    <property type="entry name" value="FN3"/>
    <property type="match status" value="3"/>
</dbReference>
<reference evidence="3 4" key="1">
    <citation type="submission" date="2019-06" db="EMBL/GenBank/DDBJ databases">
        <title>A chromosome-scale genome assembly of the striped catfish, Pangasianodon hypophthalmus.</title>
        <authorList>
            <person name="Wen M."/>
            <person name="Zahm M."/>
            <person name="Roques C."/>
            <person name="Cabau C."/>
            <person name="Klopp C."/>
            <person name="Donnadieu C."/>
            <person name="Jouanno E."/>
            <person name="Avarre J.-C."/>
            <person name="Campet M."/>
            <person name="Ha T.T.T."/>
            <person name="Dugue R."/>
            <person name="Lampietro C."/>
            <person name="Louis A."/>
            <person name="Herpin A."/>
            <person name="Echchiki A."/>
            <person name="Berthelot C."/>
            <person name="Parey E."/>
            <person name="Roest-Crollius H."/>
            <person name="Braasch I."/>
            <person name="Postlethwait J."/>
            <person name="Bobe J."/>
            <person name="Montfort J."/>
            <person name="Bouchez O."/>
            <person name="Begum T."/>
            <person name="Schartl M."/>
            <person name="Guiguen Y."/>
        </authorList>
    </citation>
    <scope>NUCLEOTIDE SEQUENCE [LARGE SCALE GENOMIC DNA]</scope>
    <source>
        <strain evidence="3 4">Indonesia</strain>
        <tissue evidence="3">Blood</tissue>
    </source>
</reference>
<keyword evidence="4" id="KW-1185">Reference proteome</keyword>
<protein>
    <recommendedName>
        <fullName evidence="2">Fibronectin type-III domain-containing protein</fullName>
    </recommendedName>
</protein>
<evidence type="ECO:0000313" key="4">
    <source>
        <dbReference type="Proteomes" id="UP000327468"/>
    </source>
</evidence>
<dbReference type="Proteomes" id="UP000327468">
    <property type="component" value="Chromosome 21"/>
</dbReference>
<dbReference type="InterPro" id="IPR036116">
    <property type="entry name" value="FN3_sf"/>
</dbReference>
<gene>
    <name evidence="3" type="ORF">PHYPO_G00120190</name>
</gene>